<reference evidence="4 5" key="1">
    <citation type="journal article" date="2019" name="Int. J. Syst. Evol. Microbiol.">
        <title>The Global Catalogue of Microorganisms (GCM) 10K type strain sequencing project: providing services to taxonomists for standard genome sequencing and annotation.</title>
        <authorList>
            <consortium name="The Broad Institute Genomics Platform"/>
            <consortium name="The Broad Institute Genome Sequencing Center for Infectious Disease"/>
            <person name="Wu L."/>
            <person name="Ma J."/>
        </authorList>
    </citation>
    <scope>NUCLEOTIDE SEQUENCE [LARGE SCALE GENOMIC DNA]</scope>
    <source>
        <strain evidence="4 5">JCM 12393</strain>
    </source>
</reference>
<protein>
    <submittedName>
        <fullName evidence="4">GNAT family N-acetyltransferase</fullName>
    </submittedName>
</protein>
<dbReference type="Gene3D" id="3.40.630.30">
    <property type="match status" value="1"/>
</dbReference>
<dbReference type="Pfam" id="PF00583">
    <property type="entry name" value="Acetyltransf_1"/>
    <property type="match status" value="1"/>
</dbReference>
<keyword evidence="5" id="KW-1185">Reference proteome</keyword>
<dbReference type="SUPFAM" id="SSF55729">
    <property type="entry name" value="Acyl-CoA N-acyltransferases (Nat)"/>
    <property type="match status" value="1"/>
</dbReference>
<dbReference type="PANTHER" id="PTHR43877:SF2">
    <property type="entry name" value="AMINOALKYLPHOSPHONATE N-ACETYLTRANSFERASE-RELATED"/>
    <property type="match status" value="1"/>
</dbReference>
<dbReference type="CDD" id="cd04301">
    <property type="entry name" value="NAT_SF"/>
    <property type="match status" value="1"/>
</dbReference>
<dbReference type="RefSeq" id="WP_344335315.1">
    <property type="nucleotide sequence ID" value="NZ_BAAAKJ010000168.1"/>
</dbReference>
<sequence length="181" mass="20015">MESTTTTGETFVHDAKGDGIEFRITGFGHPDAQLLAAEVQQEYVRRYGEADLTELHPGHFDPPAGLFLVAYLDGEPVACGGWRAKREAPFGIRATDAELKRMFVRPEARGRGLARAVLRRLERTAAEAGRTRFILETGTEQPEAVALYASEGYEAIEKFGLYREHEQSICLGKEFDGVLAV</sequence>
<evidence type="ECO:0000256" key="2">
    <source>
        <dbReference type="ARBA" id="ARBA00023315"/>
    </source>
</evidence>
<organism evidence="4 5">
    <name type="scientific">Kitasatospora putterlickiae</name>
    <dbReference type="NCBI Taxonomy" id="221725"/>
    <lineage>
        <taxon>Bacteria</taxon>
        <taxon>Bacillati</taxon>
        <taxon>Actinomycetota</taxon>
        <taxon>Actinomycetes</taxon>
        <taxon>Kitasatosporales</taxon>
        <taxon>Streptomycetaceae</taxon>
        <taxon>Kitasatospora</taxon>
    </lineage>
</organism>
<evidence type="ECO:0000313" key="5">
    <source>
        <dbReference type="Proteomes" id="UP001499863"/>
    </source>
</evidence>
<evidence type="ECO:0000313" key="4">
    <source>
        <dbReference type="EMBL" id="GAA1396009.1"/>
    </source>
</evidence>
<accession>A0ABN1Y2C4</accession>
<name>A0ABN1Y2C4_9ACTN</name>
<dbReference type="PANTHER" id="PTHR43877">
    <property type="entry name" value="AMINOALKYLPHOSPHONATE N-ACETYLTRANSFERASE-RELATED-RELATED"/>
    <property type="match status" value="1"/>
</dbReference>
<dbReference type="EMBL" id="BAAAKJ010000168">
    <property type="protein sequence ID" value="GAA1396009.1"/>
    <property type="molecule type" value="Genomic_DNA"/>
</dbReference>
<keyword evidence="1" id="KW-0808">Transferase</keyword>
<dbReference type="InterPro" id="IPR050832">
    <property type="entry name" value="Bact_Acetyltransf"/>
</dbReference>
<proteinExistence type="predicted"/>
<dbReference type="InterPro" id="IPR000182">
    <property type="entry name" value="GNAT_dom"/>
</dbReference>
<comment type="caution">
    <text evidence="4">The sequence shown here is derived from an EMBL/GenBank/DDBJ whole genome shotgun (WGS) entry which is preliminary data.</text>
</comment>
<dbReference type="InterPro" id="IPR016181">
    <property type="entry name" value="Acyl_CoA_acyltransferase"/>
</dbReference>
<evidence type="ECO:0000256" key="1">
    <source>
        <dbReference type="ARBA" id="ARBA00022679"/>
    </source>
</evidence>
<feature type="domain" description="N-acetyltransferase" evidence="3">
    <location>
        <begin position="22"/>
        <end position="176"/>
    </location>
</feature>
<keyword evidence="2" id="KW-0012">Acyltransferase</keyword>
<dbReference type="PROSITE" id="PS51186">
    <property type="entry name" value="GNAT"/>
    <property type="match status" value="1"/>
</dbReference>
<dbReference type="Proteomes" id="UP001499863">
    <property type="component" value="Unassembled WGS sequence"/>
</dbReference>
<gene>
    <name evidence="4" type="ORF">GCM10009639_31710</name>
</gene>
<evidence type="ECO:0000259" key="3">
    <source>
        <dbReference type="PROSITE" id="PS51186"/>
    </source>
</evidence>